<keyword evidence="2" id="KW-1185">Reference proteome</keyword>
<dbReference type="RefSeq" id="WP_289843596.1">
    <property type="nucleotide sequence ID" value="NZ_CATKSH010000012.1"/>
</dbReference>
<evidence type="ECO:0000313" key="2">
    <source>
        <dbReference type="Proteomes" id="UP001176960"/>
    </source>
</evidence>
<dbReference type="Proteomes" id="UP001176960">
    <property type="component" value="Unassembled WGS sequence"/>
</dbReference>
<comment type="caution">
    <text evidence="1">The sequence shown here is derived from an EMBL/GenBank/DDBJ whole genome shotgun (WGS) entry which is preliminary data.</text>
</comment>
<sequence>MIASHDIDKIVHDATGIAKKAHRANQWLNSLDTDTNSEPRGNLANAMIALREAPELRRLFAYDEMLNAPILCAPVPRTIVDYTEDDSRGRPVRDVDVSAVQEWLQRNGLAKLSKDVAHHPDAGAARKPECRAMSDSVTAHSHARHSFTKKKITVTFTVASGALGPSATDDTAVLEGHRCQVEIRNGGWTSAASLALRIEGMTLSMMNRLSVAAPAVSGNRPLNIAIANSMVLVEAGDDESGMATVFYGRIMQAFADFKNSPNVAFQVFAFTNYEAKATIIESRSFRGPTTAQAIFSDIATRAKLNFINRGVNFPIAGNVYLQGSVHQQLEKLHHDYQIPYALEGGSKAHPVTLKIWPPDLDIGEVNDPVRITSKTGLIGYPAYSQSGVEFTCFYNPNILYLEPIYLESRYAPEAWRPNTSALPQNLASSGLWTPFGISHSLESETPGGQWFTHVEAVRKEFSKQIVPTWL</sequence>
<protein>
    <submittedName>
        <fullName evidence="1">Uncharacterized protein</fullName>
    </submittedName>
</protein>
<name>A0AA35V7S9_9PROT</name>
<organism evidence="1 2">
    <name type="scientific">Brytella acorum</name>
    <dbReference type="NCBI Taxonomy" id="2959299"/>
    <lineage>
        <taxon>Bacteria</taxon>
        <taxon>Pseudomonadati</taxon>
        <taxon>Pseudomonadota</taxon>
        <taxon>Alphaproteobacteria</taxon>
        <taxon>Acetobacterales</taxon>
        <taxon>Acetobacteraceae</taxon>
        <taxon>Brytella</taxon>
    </lineage>
</organism>
<proteinExistence type="predicted"/>
<reference evidence="1" key="1">
    <citation type="submission" date="2023-03" db="EMBL/GenBank/DDBJ databases">
        <authorList>
            <person name="Cleenwerck I."/>
        </authorList>
    </citation>
    <scope>NUCLEOTIDE SEQUENCE</scope>
    <source>
        <strain evidence="1">LMG 32879</strain>
    </source>
</reference>
<dbReference type="AlphaFoldDB" id="A0AA35V7S9"/>
<dbReference type="EMBL" id="CATKSH010000012">
    <property type="protein sequence ID" value="CAI9121212.1"/>
    <property type="molecule type" value="Genomic_DNA"/>
</dbReference>
<evidence type="ECO:0000313" key="1">
    <source>
        <dbReference type="EMBL" id="CAI9121212.1"/>
    </source>
</evidence>
<accession>A0AA35V7S9</accession>
<gene>
    <name evidence="1" type="ORF">LMG32879_002058</name>
</gene>